<feature type="domain" description="Protein FecR C-terminal" evidence="3">
    <location>
        <begin position="324"/>
        <end position="388"/>
    </location>
</feature>
<organism evidence="4 5">
    <name type="scientific">Pedobacter kyungheensis</name>
    <dbReference type="NCBI Taxonomy" id="1069985"/>
    <lineage>
        <taxon>Bacteria</taxon>
        <taxon>Pseudomonadati</taxon>
        <taxon>Bacteroidota</taxon>
        <taxon>Sphingobacteriia</taxon>
        <taxon>Sphingobacteriales</taxon>
        <taxon>Sphingobacteriaceae</taxon>
        <taxon>Pedobacter</taxon>
    </lineage>
</organism>
<gene>
    <name evidence="4" type="ORF">OC25_11020</name>
</gene>
<proteinExistence type="predicted"/>
<dbReference type="GO" id="GO:0016989">
    <property type="term" value="F:sigma factor antagonist activity"/>
    <property type="evidence" value="ECO:0007669"/>
    <property type="project" value="TreeGrafter"/>
</dbReference>
<dbReference type="Gene3D" id="2.60.120.1440">
    <property type="match status" value="1"/>
</dbReference>
<protein>
    <recommendedName>
        <fullName evidence="6">Anti-sigma factor</fullName>
    </recommendedName>
</protein>
<dbReference type="PANTHER" id="PTHR30273">
    <property type="entry name" value="PERIPLASMIC SIGNAL SENSOR AND SIGMA FACTOR ACTIVATOR FECR-RELATED"/>
    <property type="match status" value="1"/>
</dbReference>
<feature type="transmembrane region" description="Helical" evidence="1">
    <location>
        <begin position="87"/>
        <end position="106"/>
    </location>
</feature>
<dbReference type="OrthoDB" id="1099963at2"/>
<evidence type="ECO:0000256" key="1">
    <source>
        <dbReference type="SAM" id="Phobius"/>
    </source>
</evidence>
<dbReference type="FunFam" id="2.60.120.1440:FF:000001">
    <property type="entry name" value="Putative anti-sigma factor"/>
    <property type="match status" value="1"/>
</dbReference>
<dbReference type="PANTHER" id="PTHR30273:SF2">
    <property type="entry name" value="PROTEIN FECR"/>
    <property type="match status" value="1"/>
</dbReference>
<dbReference type="InterPro" id="IPR006860">
    <property type="entry name" value="FecR"/>
</dbReference>
<keyword evidence="1" id="KW-0812">Transmembrane</keyword>
<feature type="domain" description="FecR protein" evidence="2">
    <location>
        <begin position="184"/>
        <end position="279"/>
    </location>
</feature>
<dbReference type="InterPro" id="IPR032508">
    <property type="entry name" value="FecR_C"/>
</dbReference>
<sequence>MSNNQKAFDKHLLDLLTKFKNGEATAAEIREIDQWYESQSANSGYTDQLSADEQRETMQKMLRNVKAGIRQEAVPVVKLRAYQKVKILGIAATLLLVVATGLYFGLGRQRTVQKQLAVANDIAPGSNTATLTLANGKKINLAALNNGQVASQSGIRISKTADGQLVYESIASETVSGSQPEFNTIEVPAGGQWQVILPDRSKVWLNALSSITYPLHFTGKERNVKISGEAYFEVAHNPKMPFKVHSLNQTVEVLGTHFNITAYPDEKLMKTTLLEGAVKVSAGKQTNMLVPGEQAQVSGGNMAVTKAIDVEEVVAWKNGYFKFDENLEAIMTKVAKWYNVEVVYQFEPDPAVVYAGKVSRAKNISSLLKIIEFDGDVHFKIEGRRVIVMK</sequence>
<dbReference type="RefSeq" id="WP_039475689.1">
    <property type="nucleotide sequence ID" value="NZ_JSYN01000011.1"/>
</dbReference>
<dbReference type="AlphaFoldDB" id="A0A0C1FQU6"/>
<dbReference type="Proteomes" id="UP000031246">
    <property type="component" value="Unassembled WGS sequence"/>
</dbReference>
<dbReference type="Gene3D" id="3.55.50.30">
    <property type="match status" value="1"/>
</dbReference>
<dbReference type="Pfam" id="PF16344">
    <property type="entry name" value="FecR_C"/>
    <property type="match status" value="1"/>
</dbReference>
<reference evidence="4 5" key="1">
    <citation type="submission" date="2014-10" db="EMBL/GenBank/DDBJ databases">
        <title>Pedobacter Kyungheensis.</title>
        <authorList>
            <person name="Anderson B.M."/>
            <person name="Newman J.D."/>
        </authorList>
    </citation>
    <scope>NUCLEOTIDE SEQUENCE [LARGE SCALE GENOMIC DNA]</scope>
    <source>
        <strain evidence="4 5">KACC 16221</strain>
    </source>
</reference>
<comment type="caution">
    <text evidence="4">The sequence shown here is derived from an EMBL/GenBank/DDBJ whole genome shotgun (WGS) entry which is preliminary data.</text>
</comment>
<accession>A0A0C1FQU6</accession>
<evidence type="ECO:0000259" key="3">
    <source>
        <dbReference type="Pfam" id="PF16344"/>
    </source>
</evidence>
<name>A0A0C1FQU6_9SPHI</name>
<dbReference type="EMBL" id="JSYN01000011">
    <property type="protein sequence ID" value="KIA94113.1"/>
    <property type="molecule type" value="Genomic_DNA"/>
</dbReference>
<evidence type="ECO:0000313" key="4">
    <source>
        <dbReference type="EMBL" id="KIA94113.1"/>
    </source>
</evidence>
<keyword evidence="1" id="KW-1133">Transmembrane helix</keyword>
<evidence type="ECO:0000313" key="5">
    <source>
        <dbReference type="Proteomes" id="UP000031246"/>
    </source>
</evidence>
<keyword evidence="1" id="KW-0472">Membrane</keyword>
<evidence type="ECO:0008006" key="6">
    <source>
        <dbReference type="Google" id="ProtNLM"/>
    </source>
</evidence>
<dbReference type="Pfam" id="PF04773">
    <property type="entry name" value="FecR"/>
    <property type="match status" value="1"/>
</dbReference>
<dbReference type="InterPro" id="IPR012373">
    <property type="entry name" value="Ferrdict_sens_TM"/>
</dbReference>
<evidence type="ECO:0000259" key="2">
    <source>
        <dbReference type="Pfam" id="PF04773"/>
    </source>
</evidence>
<keyword evidence="5" id="KW-1185">Reference proteome</keyword>